<keyword evidence="2" id="KW-1185">Reference proteome</keyword>
<sequence length="302" mass="35179">MELQVERTWFQTTSARNLHFQRFGFAWEKSISNNLAKSCADGFERLRRLRTRHQYRHQGRVVGLGYSCELPRSLLQGSKTNGPDFPGEKAYFPALSDSRSADQGNDRDYHRDIIFEKVRHEFGSNRVVLVLDNAPYHSKRLDRIPTSVDKKDAMVAFLKQQKIAIDFTWSKKLLLQSVRHHTAGREEEYQTYVDDKIAHDRKFWAIELFWGWLENEVTKEQCKLVEKFIYARDIKPFQPAAAAEAGCQLGGHSDFETSATDDEEQAAHIRKNICKYCFICSYYLICKYCSFVNIIKVLCIIK</sequence>
<evidence type="ECO:0000313" key="2">
    <source>
        <dbReference type="Proteomes" id="UP000274131"/>
    </source>
</evidence>
<dbReference type="Proteomes" id="UP000274131">
    <property type="component" value="Unassembled WGS sequence"/>
</dbReference>
<protein>
    <submittedName>
        <fullName evidence="3">DDE_3 domain-containing protein</fullName>
    </submittedName>
</protein>
<organism evidence="3">
    <name type="scientific">Enterobius vermicularis</name>
    <name type="common">Human pinworm</name>
    <dbReference type="NCBI Taxonomy" id="51028"/>
    <lineage>
        <taxon>Eukaryota</taxon>
        <taxon>Metazoa</taxon>
        <taxon>Ecdysozoa</taxon>
        <taxon>Nematoda</taxon>
        <taxon>Chromadorea</taxon>
        <taxon>Rhabditida</taxon>
        <taxon>Spirurina</taxon>
        <taxon>Oxyuridomorpha</taxon>
        <taxon>Oxyuroidea</taxon>
        <taxon>Oxyuridae</taxon>
        <taxon>Enterobius</taxon>
    </lineage>
</organism>
<dbReference type="WBParaSite" id="EVEC_0000501901-mRNA-1">
    <property type="protein sequence ID" value="EVEC_0000501901-mRNA-1"/>
    <property type="gene ID" value="EVEC_0000501901"/>
</dbReference>
<reference evidence="3" key="1">
    <citation type="submission" date="2017-02" db="UniProtKB">
        <authorList>
            <consortium name="WormBaseParasite"/>
        </authorList>
    </citation>
    <scope>IDENTIFICATION</scope>
</reference>
<gene>
    <name evidence="1" type="ORF">EVEC_LOCUS4699</name>
</gene>
<accession>A0A0N4V4G7</accession>
<dbReference type="EMBL" id="UXUI01007933">
    <property type="protein sequence ID" value="VDD89948.1"/>
    <property type="molecule type" value="Genomic_DNA"/>
</dbReference>
<dbReference type="OrthoDB" id="5862673at2759"/>
<dbReference type="PANTHER" id="PTHR33939">
    <property type="entry name" value="PROTEIN CBG22215"/>
    <property type="match status" value="1"/>
</dbReference>
<evidence type="ECO:0000313" key="3">
    <source>
        <dbReference type="WBParaSite" id="EVEC_0000501901-mRNA-1"/>
    </source>
</evidence>
<dbReference type="AlphaFoldDB" id="A0A0N4V4G7"/>
<reference evidence="1 2" key="2">
    <citation type="submission" date="2018-10" db="EMBL/GenBank/DDBJ databases">
        <authorList>
            <consortium name="Pathogen Informatics"/>
        </authorList>
    </citation>
    <scope>NUCLEOTIDE SEQUENCE [LARGE SCALE GENOMIC DNA]</scope>
</reference>
<proteinExistence type="predicted"/>
<evidence type="ECO:0000313" key="1">
    <source>
        <dbReference type="EMBL" id="VDD89948.1"/>
    </source>
</evidence>
<dbReference type="PANTHER" id="PTHR33939:SF1">
    <property type="entry name" value="DUF4371 DOMAIN-CONTAINING PROTEIN"/>
    <property type="match status" value="1"/>
</dbReference>
<name>A0A0N4V4G7_ENTVE</name>